<protein>
    <submittedName>
        <fullName evidence="1">Uncharacterized protein</fullName>
    </submittedName>
</protein>
<evidence type="ECO:0000313" key="1">
    <source>
        <dbReference type="EMBL" id="AFQ13852.1"/>
    </source>
</evidence>
<proteinExistence type="predicted"/>
<name>A0A9W3JDD9_BACTU</name>
<dbReference type="KEGG" id="bti:BTG_01735"/>
<dbReference type="RefSeq" id="WP_000203721.1">
    <property type="nucleotide sequence ID" value="NC_018500.1"/>
</dbReference>
<evidence type="ECO:0000313" key="2">
    <source>
        <dbReference type="Proteomes" id="UP000005259"/>
    </source>
</evidence>
<organism evidence="1 2">
    <name type="scientific">Bacillus thuringiensis HD-771</name>
    <dbReference type="NCBI Taxonomy" id="1218175"/>
    <lineage>
        <taxon>Bacteria</taxon>
        <taxon>Bacillati</taxon>
        <taxon>Bacillota</taxon>
        <taxon>Bacilli</taxon>
        <taxon>Bacillales</taxon>
        <taxon>Bacillaceae</taxon>
        <taxon>Bacillus</taxon>
        <taxon>Bacillus cereus group</taxon>
    </lineage>
</organism>
<reference evidence="1 2" key="1">
    <citation type="submission" date="2012-08" db="EMBL/GenBank/DDBJ databases">
        <authorList>
            <person name="Doggett N."/>
            <person name="Teshima H."/>
            <person name="Bruce D."/>
            <person name="Detter J.C."/>
            <person name="Johnson S.L."/>
            <person name="Han C."/>
        </authorList>
    </citation>
    <scope>NUCLEOTIDE SEQUENCE [LARGE SCALE GENOMIC DNA]</scope>
    <source>
        <strain evidence="1 2">HD-771</strain>
    </source>
</reference>
<dbReference type="EMBL" id="CP003752">
    <property type="protein sequence ID" value="AFQ13852.1"/>
    <property type="molecule type" value="Genomic_DNA"/>
</dbReference>
<dbReference type="AlphaFoldDB" id="A0A9W3JDD9"/>
<gene>
    <name evidence="1" type="ORF">BTG_01735</name>
</gene>
<sequence length="112" mass="12772">MTSPTVHLKIEDVEVDMNVFGNKDRTSQMKITTTEGYALCLEFFVNAGQNTIGAIITHTVGDTCPCCKEKGFYCKKLNKGENMKKVLQDAYAWMQTAKKYRLQWVFGSYKIK</sequence>
<accession>A0A9W3JDD9</accession>
<dbReference type="Proteomes" id="UP000005259">
    <property type="component" value="Chromosome"/>
</dbReference>